<accession>A0A561UBB3</accession>
<evidence type="ECO:0000313" key="2">
    <source>
        <dbReference type="EMBL" id="TWF96648.1"/>
    </source>
</evidence>
<dbReference type="AlphaFoldDB" id="A0A561UBB3"/>
<dbReference type="InterPro" id="IPR029063">
    <property type="entry name" value="SAM-dependent_MTases_sf"/>
</dbReference>
<reference evidence="2 3" key="1">
    <citation type="submission" date="2019-06" db="EMBL/GenBank/DDBJ databases">
        <title>Sequencing the genomes of 1000 actinobacteria strains.</title>
        <authorList>
            <person name="Klenk H.-P."/>
        </authorList>
    </citation>
    <scope>NUCLEOTIDE SEQUENCE [LARGE SCALE GENOMIC DNA]</scope>
    <source>
        <strain evidence="2 3">DSM 44826</strain>
    </source>
</reference>
<name>A0A561UBB3_9ACTN</name>
<dbReference type="InterPro" id="IPR050508">
    <property type="entry name" value="Methyltransf_Superfamily"/>
</dbReference>
<dbReference type="GO" id="GO:0008168">
    <property type="term" value="F:methyltransferase activity"/>
    <property type="evidence" value="ECO:0007669"/>
    <property type="project" value="UniProtKB-KW"/>
</dbReference>
<keyword evidence="2" id="KW-0808">Transferase</keyword>
<dbReference type="EMBL" id="VIWT01000001">
    <property type="protein sequence ID" value="TWF96648.1"/>
    <property type="molecule type" value="Genomic_DNA"/>
</dbReference>
<keyword evidence="3" id="KW-1185">Reference proteome</keyword>
<dbReference type="InterPro" id="IPR041698">
    <property type="entry name" value="Methyltransf_25"/>
</dbReference>
<feature type="domain" description="Methyltransferase" evidence="1">
    <location>
        <begin position="56"/>
        <end position="146"/>
    </location>
</feature>
<dbReference type="GO" id="GO:0032259">
    <property type="term" value="P:methylation"/>
    <property type="evidence" value="ECO:0007669"/>
    <property type="project" value="UniProtKB-KW"/>
</dbReference>
<dbReference type="RefSeq" id="WP_145902972.1">
    <property type="nucleotide sequence ID" value="NZ_BAAAMZ010000004.1"/>
</dbReference>
<evidence type="ECO:0000313" key="3">
    <source>
        <dbReference type="Proteomes" id="UP000317940"/>
    </source>
</evidence>
<proteinExistence type="predicted"/>
<dbReference type="CDD" id="cd02440">
    <property type="entry name" value="AdoMet_MTases"/>
    <property type="match status" value="1"/>
</dbReference>
<gene>
    <name evidence="2" type="ORF">FHX73_11420</name>
</gene>
<dbReference type="SUPFAM" id="SSF53335">
    <property type="entry name" value="S-adenosyl-L-methionine-dependent methyltransferases"/>
    <property type="match status" value="1"/>
</dbReference>
<dbReference type="OrthoDB" id="9805171at2"/>
<organism evidence="2 3">
    <name type="scientific">Kitasatospora viridis</name>
    <dbReference type="NCBI Taxonomy" id="281105"/>
    <lineage>
        <taxon>Bacteria</taxon>
        <taxon>Bacillati</taxon>
        <taxon>Actinomycetota</taxon>
        <taxon>Actinomycetes</taxon>
        <taxon>Kitasatosporales</taxon>
        <taxon>Streptomycetaceae</taxon>
        <taxon>Kitasatospora</taxon>
    </lineage>
</organism>
<evidence type="ECO:0000259" key="1">
    <source>
        <dbReference type="Pfam" id="PF13649"/>
    </source>
</evidence>
<comment type="caution">
    <text evidence="2">The sequence shown here is derived from an EMBL/GenBank/DDBJ whole genome shotgun (WGS) entry which is preliminary data.</text>
</comment>
<dbReference type="Pfam" id="PF13649">
    <property type="entry name" value="Methyltransf_25"/>
    <property type="match status" value="1"/>
</dbReference>
<dbReference type="PANTHER" id="PTHR42912">
    <property type="entry name" value="METHYLTRANSFERASE"/>
    <property type="match status" value="1"/>
</dbReference>
<keyword evidence="2" id="KW-0489">Methyltransferase</keyword>
<dbReference type="Gene3D" id="3.40.50.150">
    <property type="entry name" value="Vaccinia Virus protein VP39"/>
    <property type="match status" value="1"/>
</dbReference>
<dbReference type="Proteomes" id="UP000317940">
    <property type="component" value="Unassembled WGS sequence"/>
</dbReference>
<protein>
    <submittedName>
        <fullName evidence="2">Methyltransferase family protein</fullName>
    </submittedName>
</protein>
<sequence>MTPAEPDFLSNTRASYDAIAADYTARFGDAPDIKPLDRAVFSTFAETVAAAGLGPVADLGCGPGRLTVRLRDHGLDAFGIDLSPQMIAQARQAHPGLRFEVGSITDLDLPDDSVGGILAWYSLIHLPDEQLPQALAEFHRVLAPGGELLTAFQVRDRPHRRDELFGRPVSLDYYSRTPEFVIAAFATAGLPVHTRLVRAPAADGTELVPQALLLARKPAETPKA</sequence>